<keyword evidence="2" id="KW-1185">Reference proteome</keyword>
<proteinExistence type="predicted"/>
<organism evidence="1 2">
    <name type="scientific">Bauhinia variegata</name>
    <name type="common">Purple orchid tree</name>
    <name type="synonym">Phanera variegata</name>
    <dbReference type="NCBI Taxonomy" id="167791"/>
    <lineage>
        <taxon>Eukaryota</taxon>
        <taxon>Viridiplantae</taxon>
        <taxon>Streptophyta</taxon>
        <taxon>Embryophyta</taxon>
        <taxon>Tracheophyta</taxon>
        <taxon>Spermatophyta</taxon>
        <taxon>Magnoliopsida</taxon>
        <taxon>eudicotyledons</taxon>
        <taxon>Gunneridae</taxon>
        <taxon>Pentapetalae</taxon>
        <taxon>rosids</taxon>
        <taxon>fabids</taxon>
        <taxon>Fabales</taxon>
        <taxon>Fabaceae</taxon>
        <taxon>Cercidoideae</taxon>
        <taxon>Cercideae</taxon>
        <taxon>Bauhiniinae</taxon>
        <taxon>Bauhinia</taxon>
    </lineage>
</organism>
<evidence type="ECO:0000313" key="1">
    <source>
        <dbReference type="EMBL" id="KAI4295384.1"/>
    </source>
</evidence>
<evidence type="ECO:0000313" key="2">
    <source>
        <dbReference type="Proteomes" id="UP000828941"/>
    </source>
</evidence>
<sequence length="862" mass="92230">MSGKGGGGGGGNNIKSNNGLSGIPAASRKMVQSLKEIVNNFPEHEIYAMLKECNMDPNEAVSRLLSQDPFHEVKSKRDKKKENKDTTDSRPRGTNSTSSWGGRVGTDRYAGRGGANQFNSGDSSLQQGKPVYKKENGTHGYGGSASSSSMVGNSVNWRSQSYSDSVTVEDKTYTGGMGDGIYSSSQHGGSQSAWIGIPGQVSMADIVKMGRPHAKTSVPNSSVHSGNHQNVLAPPPTSHHNSHSLHGYASKVSETSTDQGFEINHDISQNDEWPSIEHQAAVGISSVVEVHANSSNLDDNNRPWKSHLDEDVAEEIPVEDEENVGPASMPGKNIADDNAGGASVFDDNMYKDINSYQPHRHPFENNEAEDGVSSVAANLEQLNLHKDDQGTEAEEDSPSVVIPNHLQLHTPECLNLSFGSFGSDANTAFSGSGQFVPRPLTSDSEETPAATDVSSIRPSDARNPDYYGDEHHATTSEGNLVHRTGVGAGTYEPPSVSQPEVLKPEPTETVQGNQYSFPSSSHGFNYENTQQPDVTFAHSQTSSQMQNLTPFSSVMQAYTNSLPSALLASTVQTARDDIPYSPFPVTQSMPAKYSNIPSSIGGPTISMSEALRASSISTPQPNPQTLPGASVATGPALPQHLAVHPYSPPTLPLGHFANMISYPFLPQSYTYMPSAFQQAFAGNSTYHQSLAAVLPQYKNSVSVSSLPQSAAIPSGYGFGSSTSIPGGGNFPLNPPAAPSATTIGYDDVINSQYKDNNHMISLQQNENSPMWVHGPGSRTMSAVPASNYYSFQGQNQQPGGFRQGQQPSQHFGTLGGYPNYYHSQTGISLEHQQQNPREAASMVGSQGGQQSKQSQQIWQNSY</sequence>
<dbReference type="Proteomes" id="UP000828941">
    <property type="component" value="Chromosome 14"/>
</dbReference>
<protein>
    <submittedName>
        <fullName evidence="1">Uncharacterized protein</fullName>
    </submittedName>
</protein>
<reference evidence="1 2" key="1">
    <citation type="journal article" date="2022" name="DNA Res.">
        <title>Chromosomal-level genome assembly of the orchid tree Bauhinia variegata (Leguminosae; Cercidoideae) supports the allotetraploid origin hypothesis of Bauhinia.</title>
        <authorList>
            <person name="Zhong Y."/>
            <person name="Chen Y."/>
            <person name="Zheng D."/>
            <person name="Pang J."/>
            <person name="Liu Y."/>
            <person name="Luo S."/>
            <person name="Meng S."/>
            <person name="Qian L."/>
            <person name="Wei D."/>
            <person name="Dai S."/>
            <person name="Zhou R."/>
        </authorList>
    </citation>
    <scope>NUCLEOTIDE SEQUENCE [LARGE SCALE GENOMIC DNA]</scope>
    <source>
        <strain evidence="1">BV-YZ2020</strain>
    </source>
</reference>
<gene>
    <name evidence="1" type="ORF">L6164_035435</name>
</gene>
<dbReference type="EMBL" id="CM039439">
    <property type="protein sequence ID" value="KAI4295384.1"/>
    <property type="molecule type" value="Genomic_DNA"/>
</dbReference>
<accession>A0ACB9KE01</accession>
<name>A0ACB9KE01_BAUVA</name>
<comment type="caution">
    <text evidence="1">The sequence shown here is derived from an EMBL/GenBank/DDBJ whole genome shotgun (WGS) entry which is preliminary data.</text>
</comment>